<protein>
    <submittedName>
        <fullName evidence="1">Uncharacterized protein</fullName>
    </submittedName>
</protein>
<organism evidence="1 2">
    <name type="scientific">Steinernema carpocapsae</name>
    <name type="common">Entomopathogenic nematode</name>
    <dbReference type="NCBI Taxonomy" id="34508"/>
    <lineage>
        <taxon>Eukaryota</taxon>
        <taxon>Metazoa</taxon>
        <taxon>Ecdysozoa</taxon>
        <taxon>Nematoda</taxon>
        <taxon>Chromadorea</taxon>
        <taxon>Rhabditida</taxon>
        <taxon>Tylenchina</taxon>
        <taxon>Panagrolaimomorpha</taxon>
        <taxon>Strongyloidoidea</taxon>
        <taxon>Steinernematidae</taxon>
        <taxon>Steinernema</taxon>
    </lineage>
</organism>
<reference evidence="1 2" key="1">
    <citation type="journal article" date="2015" name="Genome Biol.">
        <title>Comparative genomics of Steinernema reveals deeply conserved gene regulatory networks.</title>
        <authorList>
            <person name="Dillman A.R."/>
            <person name="Macchietto M."/>
            <person name="Porter C.F."/>
            <person name="Rogers A."/>
            <person name="Williams B."/>
            <person name="Antoshechkin I."/>
            <person name="Lee M.M."/>
            <person name="Goodwin Z."/>
            <person name="Lu X."/>
            <person name="Lewis E.E."/>
            <person name="Goodrich-Blair H."/>
            <person name="Stock S.P."/>
            <person name="Adams B.J."/>
            <person name="Sternberg P.W."/>
            <person name="Mortazavi A."/>
        </authorList>
    </citation>
    <scope>NUCLEOTIDE SEQUENCE [LARGE SCALE GENOMIC DNA]</scope>
    <source>
        <strain evidence="1 2">ALL</strain>
    </source>
</reference>
<proteinExistence type="predicted"/>
<dbReference type="EMBL" id="AZBU02000008">
    <property type="protein sequence ID" value="TKR68648.1"/>
    <property type="molecule type" value="Genomic_DNA"/>
</dbReference>
<comment type="caution">
    <text evidence="1">The sequence shown here is derived from an EMBL/GenBank/DDBJ whole genome shotgun (WGS) entry which is preliminary data.</text>
</comment>
<reference evidence="1 2" key="2">
    <citation type="journal article" date="2019" name="G3 (Bethesda)">
        <title>Hybrid Assembly of the Genome of the Entomopathogenic Nematode Steinernema carpocapsae Identifies the X-Chromosome.</title>
        <authorList>
            <person name="Serra L."/>
            <person name="Macchietto M."/>
            <person name="Macias-Munoz A."/>
            <person name="McGill C.J."/>
            <person name="Rodriguez I.M."/>
            <person name="Rodriguez B."/>
            <person name="Murad R."/>
            <person name="Mortazavi A."/>
        </authorList>
    </citation>
    <scope>NUCLEOTIDE SEQUENCE [LARGE SCALE GENOMIC DNA]</scope>
    <source>
        <strain evidence="1 2">ALL</strain>
    </source>
</reference>
<gene>
    <name evidence="1" type="ORF">L596_030897</name>
</gene>
<dbReference type="Proteomes" id="UP000298663">
    <property type="component" value="Unassembled WGS sequence"/>
</dbReference>
<name>A0A4U5MH90_STECR</name>
<accession>A0A4U5MH90</accession>
<evidence type="ECO:0000313" key="1">
    <source>
        <dbReference type="EMBL" id="TKR68648.1"/>
    </source>
</evidence>
<keyword evidence="2" id="KW-1185">Reference proteome</keyword>
<dbReference type="AlphaFoldDB" id="A0A4U5MH90"/>
<evidence type="ECO:0000313" key="2">
    <source>
        <dbReference type="Proteomes" id="UP000298663"/>
    </source>
</evidence>
<sequence length="90" mass="9818">MFQALIHLLEALIDSCKAVLDSFGLTVTSGRRIPFFHVSGLRILGEELIVGISLLILLQLVLKVINLFLEIAVVATVCGRSCLSRGEEHS</sequence>